<protein>
    <submittedName>
        <fullName evidence="1">Uncharacterized protein</fullName>
    </submittedName>
</protein>
<proteinExistence type="predicted"/>
<gene>
    <name evidence="1" type="ORF">SAMN05216404_105217</name>
</gene>
<evidence type="ECO:0000313" key="2">
    <source>
        <dbReference type="Proteomes" id="UP000183898"/>
    </source>
</evidence>
<reference evidence="1 2" key="1">
    <citation type="submission" date="2016-10" db="EMBL/GenBank/DDBJ databases">
        <authorList>
            <person name="de Groot N.N."/>
        </authorList>
    </citation>
    <scope>NUCLEOTIDE SEQUENCE [LARGE SCALE GENOMIC DNA]</scope>
    <source>
        <strain evidence="1 2">Nl18</strain>
    </source>
</reference>
<evidence type="ECO:0000313" key="1">
    <source>
        <dbReference type="EMBL" id="SEN59030.1"/>
    </source>
</evidence>
<organism evidence="1 2">
    <name type="scientific">Nitrosospira multiformis</name>
    <dbReference type="NCBI Taxonomy" id="1231"/>
    <lineage>
        <taxon>Bacteria</taxon>
        <taxon>Pseudomonadati</taxon>
        <taxon>Pseudomonadota</taxon>
        <taxon>Betaproteobacteria</taxon>
        <taxon>Nitrosomonadales</taxon>
        <taxon>Nitrosomonadaceae</taxon>
        <taxon>Nitrosospira</taxon>
    </lineage>
</organism>
<sequence>MFFMSLRLMAKWPLLRHLLLPRSIRPKHGAPVTPLPRCKIPHAFIITSSWYDSASTGIRHKPGLNC</sequence>
<dbReference type="EMBL" id="FOCT01000005">
    <property type="protein sequence ID" value="SEN59030.1"/>
    <property type="molecule type" value="Genomic_DNA"/>
</dbReference>
<dbReference type="Proteomes" id="UP000183898">
    <property type="component" value="Unassembled WGS sequence"/>
</dbReference>
<name>A0A1H8HRV2_9PROT</name>
<dbReference type="AlphaFoldDB" id="A0A1H8HRV2"/>
<accession>A0A1H8HRV2</accession>